<comment type="similarity">
    <text evidence="3">Belongs to the class-III pyridoxal-phosphate-dependent aminotransferase family.</text>
</comment>
<dbReference type="EC" id="5.4.3.8" evidence="4"/>
<keyword evidence="4" id="KW-0413">Isomerase</keyword>
<dbReference type="Pfam" id="PF00202">
    <property type="entry name" value="Aminotran_3"/>
    <property type="match status" value="1"/>
</dbReference>
<dbReference type="OrthoDB" id="9801052at2"/>
<evidence type="ECO:0000313" key="5">
    <source>
        <dbReference type="Proteomes" id="UP000194360"/>
    </source>
</evidence>
<evidence type="ECO:0000256" key="1">
    <source>
        <dbReference type="ARBA" id="ARBA00001933"/>
    </source>
</evidence>
<dbReference type="GO" id="GO:0030170">
    <property type="term" value="F:pyridoxal phosphate binding"/>
    <property type="evidence" value="ECO:0007669"/>
    <property type="project" value="InterPro"/>
</dbReference>
<protein>
    <submittedName>
        <fullName evidence="4">Glutamate-1-semialdehyde 2,1-aminomutase 2</fullName>
        <ecNumber evidence="4">5.4.3.8</ecNumber>
    </submittedName>
</protein>
<organism evidence="4 5">
    <name type="scientific">Pseudonocardia autotrophica</name>
    <name type="common">Amycolata autotrophica</name>
    <name type="synonym">Nocardia autotrophica</name>
    <dbReference type="NCBI Taxonomy" id="2074"/>
    <lineage>
        <taxon>Bacteria</taxon>
        <taxon>Bacillati</taxon>
        <taxon>Actinomycetota</taxon>
        <taxon>Actinomycetes</taxon>
        <taxon>Pseudonocardiales</taxon>
        <taxon>Pseudonocardiaceae</taxon>
        <taxon>Pseudonocardia</taxon>
    </lineage>
</organism>
<name>A0A1Y2N839_PSEAH</name>
<dbReference type="Proteomes" id="UP000194360">
    <property type="component" value="Unassembled WGS sequence"/>
</dbReference>
<sequence>MAYPPYPFYASHGEGARLTDLDGNVYLDLINNYTSLIHGHGHARTAEAARAGLIAGQALGTPTVEEAELARELRRRLPALETVRFTSTGSEALQYAIRVARAATGRKRVLKFEGAYHGSEVSLVQDIWPRTALPPGTARPALPSSAGLDDTSTLTAVYNDAAAVASAFGQWGDEIAVVVVEPFLGNNALITATPDFLDAVFEQARAHGALVLFDEIQGLRAAYGGTQSVFGVTPDLVTVGKILSGGFALAGFGGRSDVMAHLADTGDPMPQSGTFTASPIALRAGLAALSDFGEEDYSRLRTLRDGFAARSVEEFARAGMTVHINGMGSMFHININEEPVGSVAQHLRSDHALWIAVRLGLLNRGINMMLRGTGCLSTPMKESDIDIYGDALRDVLSGI</sequence>
<dbReference type="Gene3D" id="3.90.1150.10">
    <property type="entry name" value="Aspartate Aminotransferase, domain 1"/>
    <property type="match status" value="1"/>
</dbReference>
<comment type="cofactor">
    <cofactor evidence="1">
        <name>pyridoxal 5'-phosphate</name>
        <dbReference type="ChEBI" id="CHEBI:597326"/>
    </cofactor>
</comment>
<evidence type="ECO:0000256" key="2">
    <source>
        <dbReference type="ARBA" id="ARBA00022898"/>
    </source>
</evidence>
<dbReference type="AlphaFoldDB" id="A0A1Y2N839"/>
<dbReference type="PANTHER" id="PTHR43713:SF3">
    <property type="entry name" value="GLUTAMATE-1-SEMIALDEHYDE 2,1-AMINOMUTASE 1, CHLOROPLASTIC-RELATED"/>
    <property type="match status" value="1"/>
</dbReference>
<dbReference type="InterPro" id="IPR005814">
    <property type="entry name" value="Aminotrans_3"/>
</dbReference>
<dbReference type="Gene3D" id="3.40.640.10">
    <property type="entry name" value="Type I PLP-dependent aspartate aminotransferase-like (Major domain)"/>
    <property type="match status" value="1"/>
</dbReference>
<dbReference type="InterPro" id="IPR015421">
    <property type="entry name" value="PyrdxlP-dep_Trfase_major"/>
</dbReference>
<dbReference type="SUPFAM" id="SSF53383">
    <property type="entry name" value="PLP-dependent transferases"/>
    <property type="match status" value="1"/>
</dbReference>
<dbReference type="RefSeq" id="WP_158092042.1">
    <property type="nucleotide sequence ID" value="NZ_AP018920.1"/>
</dbReference>
<gene>
    <name evidence="4" type="primary">hemL2</name>
    <name evidence="4" type="ORF">BG845_00578</name>
</gene>
<dbReference type="GO" id="GO:0008483">
    <property type="term" value="F:transaminase activity"/>
    <property type="evidence" value="ECO:0007669"/>
    <property type="project" value="InterPro"/>
</dbReference>
<accession>A0A1Y2N839</accession>
<proteinExistence type="inferred from homology"/>
<dbReference type="InterPro" id="IPR015424">
    <property type="entry name" value="PyrdxlP-dep_Trfase"/>
</dbReference>
<dbReference type="InterPro" id="IPR015422">
    <property type="entry name" value="PyrdxlP-dep_Trfase_small"/>
</dbReference>
<keyword evidence="5" id="KW-1185">Reference proteome</keyword>
<comment type="caution">
    <text evidence="4">The sequence shown here is derived from an EMBL/GenBank/DDBJ whole genome shotgun (WGS) entry which is preliminary data.</text>
</comment>
<evidence type="ECO:0000313" key="4">
    <source>
        <dbReference type="EMBL" id="OSY43632.1"/>
    </source>
</evidence>
<dbReference type="PANTHER" id="PTHR43713">
    <property type="entry name" value="GLUTAMATE-1-SEMIALDEHYDE 2,1-AMINOMUTASE"/>
    <property type="match status" value="1"/>
</dbReference>
<dbReference type="EMBL" id="MIGB01000002">
    <property type="protein sequence ID" value="OSY43632.1"/>
    <property type="molecule type" value="Genomic_DNA"/>
</dbReference>
<evidence type="ECO:0000256" key="3">
    <source>
        <dbReference type="RuleBase" id="RU003560"/>
    </source>
</evidence>
<dbReference type="STRING" id="2074.BG845_00578"/>
<keyword evidence="2 3" id="KW-0663">Pyridoxal phosphate</keyword>
<reference evidence="4 5" key="1">
    <citation type="submission" date="2016-09" db="EMBL/GenBank/DDBJ databases">
        <title>Pseudonocardia autotrophica DSM535, a candidate organism with high potential of specific P450 cytochromes.</title>
        <authorList>
            <person name="Grumaz C."/>
            <person name="Vainshtein Y."/>
            <person name="Kirstahler P."/>
            <person name="Sohn K."/>
        </authorList>
    </citation>
    <scope>NUCLEOTIDE SEQUENCE [LARGE SCALE GENOMIC DNA]</scope>
    <source>
        <strain evidence="4 5">DSM 535</strain>
    </source>
</reference>
<dbReference type="GO" id="GO:0042286">
    <property type="term" value="F:glutamate-1-semialdehyde 2,1-aminomutase activity"/>
    <property type="evidence" value="ECO:0007669"/>
    <property type="project" value="UniProtKB-EC"/>
</dbReference>